<dbReference type="SUPFAM" id="SSF54060">
    <property type="entry name" value="His-Me finger endonucleases"/>
    <property type="match status" value="1"/>
</dbReference>
<dbReference type="InterPro" id="IPR044925">
    <property type="entry name" value="His-Me_finger_sf"/>
</dbReference>
<gene>
    <name evidence="7" type="ORF">BC781_102775</name>
</gene>
<dbReference type="Gene3D" id="2.60.120.200">
    <property type="match status" value="1"/>
</dbReference>
<proteinExistence type="inferred from homology"/>
<evidence type="ECO:0000313" key="7">
    <source>
        <dbReference type="EMBL" id="PWJ43226.1"/>
    </source>
</evidence>
<dbReference type="EMBL" id="QGDO01000002">
    <property type="protein sequence ID" value="PWJ43226.1"/>
    <property type="molecule type" value="Genomic_DNA"/>
</dbReference>
<evidence type="ECO:0000256" key="4">
    <source>
        <dbReference type="SAM" id="SignalP"/>
    </source>
</evidence>
<dbReference type="NCBIfam" id="NF038128">
    <property type="entry name" value="choice_anch_J"/>
    <property type="match status" value="1"/>
</dbReference>
<dbReference type="PROSITE" id="PS51257">
    <property type="entry name" value="PROKAR_LIPOPROTEIN"/>
    <property type="match status" value="1"/>
</dbReference>
<dbReference type="GO" id="GO:0016787">
    <property type="term" value="F:hydrolase activity"/>
    <property type="evidence" value="ECO:0007669"/>
    <property type="project" value="UniProtKB-KW"/>
</dbReference>
<keyword evidence="2" id="KW-0540">Nuclease</keyword>
<comment type="similarity">
    <text evidence="1">Belongs to the EndA/NucM nuclease family.</text>
</comment>
<evidence type="ECO:0000256" key="1">
    <source>
        <dbReference type="ARBA" id="ARBA00006429"/>
    </source>
</evidence>
<feature type="domain" description="DUF5017" evidence="5">
    <location>
        <begin position="347"/>
        <end position="450"/>
    </location>
</feature>
<evidence type="ECO:0000256" key="2">
    <source>
        <dbReference type="ARBA" id="ARBA00022722"/>
    </source>
</evidence>
<dbReference type="Pfam" id="PF18942">
    <property type="entry name" value="DUF5689"/>
    <property type="match status" value="1"/>
</dbReference>
<dbReference type="Proteomes" id="UP000245535">
    <property type="component" value="Unassembled WGS sequence"/>
</dbReference>
<dbReference type="PANTHER" id="PTHR33607:SF2">
    <property type="entry name" value="ENDONUCLEASE-1"/>
    <property type="match status" value="1"/>
</dbReference>
<accession>A0A315ZCC2</accession>
<keyword evidence="3" id="KW-0378">Hydrolase</keyword>
<keyword evidence="8" id="KW-1185">Reference proteome</keyword>
<dbReference type="InterPro" id="IPR043744">
    <property type="entry name" value="DUF5689"/>
</dbReference>
<dbReference type="InterPro" id="IPR032185">
    <property type="entry name" value="DUF5017"/>
</dbReference>
<protein>
    <submittedName>
        <fullName evidence="7">Endonuclease I</fullName>
    </submittedName>
</protein>
<feature type="chain" id="PRO_5016451995" evidence="4">
    <location>
        <begin position="22"/>
        <end position="723"/>
    </location>
</feature>
<organism evidence="7 8">
    <name type="scientific">Sediminitomix flava</name>
    <dbReference type="NCBI Taxonomy" id="379075"/>
    <lineage>
        <taxon>Bacteria</taxon>
        <taxon>Pseudomonadati</taxon>
        <taxon>Bacteroidota</taxon>
        <taxon>Cytophagia</taxon>
        <taxon>Cytophagales</taxon>
        <taxon>Flammeovirgaceae</taxon>
        <taxon>Sediminitomix</taxon>
    </lineage>
</organism>
<feature type="domain" description="DUF5689" evidence="6">
    <location>
        <begin position="43"/>
        <end position="270"/>
    </location>
</feature>
<reference evidence="7 8" key="1">
    <citation type="submission" date="2018-03" db="EMBL/GenBank/DDBJ databases">
        <title>Genomic Encyclopedia of Archaeal and Bacterial Type Strains, Phase II (KMG-II): from individual species to whole genera.</title>
        <authorList>
            <person name="Goeker M."/>
        </authorList>
    </citation>
    <scope>NUCLEOTIDE SEQUENCE [LARGE SCALE GENOMIC DNA]</scope>
    <source>
        <strain evidence="7 8">DSM 28229</strain>
    </source>
</reference>
<evidence type="ECO:0000313" key="8">
    <source>
        <dbReference type="Proteomes" id="UP000245535"/>
    </source>
</evidence>
<dbReference type="AlphaFoldDB" id="A0A315ZCC2"/>
<keyword evidence="7" id="KW-0255">Endonuclease</keyword>
<dbReference type="RefSeq" id="WP_211323740.1">
    <property type="nucleotide sequence ID" value="NZ_QGDO01000002.1"/>
</dbReference>
<evidence type="ECO:0000256" key="3">
    <source>
        <dbReference type="ARBA" id="ARBA00022801"/>
    </source>
</evidence>
<sequence>MFLSKLKSQLIIWLLSLPLFIACVDQDFDNPNFEEPSDFPDGTATITIAELKALHEGKSDSDTVSIPDNAVIVGQVISSDQAGNIYKELYIQDETGGILMRVDANSLYNSYKLGQEIAVNCGQLVVGSYGGNKQLGIPSIYNNAPAAGRIPLPMMKEMIQLGAVKELQIKTATVSELQSNLSDYLGHLVHITNIEVASSDKGKTFADAENQTTQNRYFNDGTSASDVVLRTSGYSDFAGEKIPSGALDMIVIVSSFNGTPQLYINSLDDITGGSVTDPDPEDGNVVFSENFDTWTDGEVNQEGWLNINTKGNTKWVKESKAGHYVAFSPYNSGDAESEGWLILPQVNGNNLYLQFNMAVGFMVDGHTDVMRLMISKDFNGQDLEAANWVDITDQVNLPTNIGDANGDFWQWETSLIDLSQYAGNANIAFVYKGSDVQSTKLEIDNIVITNGKPDDGTPVDPGSYYGSAEGKTGYALKTALHQIISSNTTVLSYGDLWDAFYESDAREDDSNKVWDMYSYSLEGEFTYEYEFGTNQCGNTPGYENGCYNREHSFPTSWFGGKNYPMYTDLVHIVPTDSYVNSRRSNYPYGEVSSASWVSENGGQLGSNNTNGYSSTVFEPIDEYKGDFARIYFYMATRYQDQIANWDKNSSQADAVLNGTSDQVFEDWQLDLLLKWHYNDPVSDKEIKRNEAIYKWQNNRNPFVDHPEWVEEIWPTEQASRLAS</sequence>
<name>A0A315ZCC2_SEDFL</name>
<evidence type="ECO:0000259" key="6">
    <source>
        <dbReference type="Pfam" id="PF18942"/>
    </source>
</evidence>
<dbReference type="Pfam" id="PF16409">
    <property type="entry name" value="DUF5017"/>
    <property type="match status" value="1"/>
</dbReference>
<evidence type="ECO:0000259" key="5">
    <source>
        <dbReference type="Pfam" id="PF16409"/>
    </source>
</evidence>
<feature type="signal peptide" evidence="4">
    <location>
        <begin position="1"/>
        <end position="21"/>
    </location>
</feature>
<dbReference type="Pfam" id="PF04231">
    <property type="entry name" value="Endonuclease_1"/>
    <property type="match status" value="1"/>
</dbReference>
<comment type="caution">
    <text evidence="7">The sequence shown here is derived from an EMBL/GenBank/DDBJ whole genome shotgun (WGS) entry which is preliminary data.</text>
</comment>
<keyword evidence="4" id="KW-0732">Signal</keyword>
<dbReference type="InterPro" id="IPR007346">
    <property type="entry name" value="Endonuclease-I"/>
</dbReference>
<dbReference type="GO" id="GO:0004519">
    <property type="term" value="F:endonuclease activity"/>
    <property type="evidence" value="ECO:0007669"/>
    <property type="project" value="UniProtKB-KW"/>
</dbReference>
<dbReference type="PANTHER" id="PTHR33607">
    <property type="entry name" value="ENDONUCLEASE-1"/>
    <property type="match status" value="1"/>
</dbReference>